<protein>
    <recommendedName>
        <fullName evidence="2">ATP-grasp domain-containing protein</fullName>
    </recommendedName>
</protein>
<comment type="caution">
    <text evidence="3">The sequence shown here is derived from an EMBL/GenBank/DDBJ whole genome shotgun (WGS) entry which is preliminary data.</text>
</comment>
<keyword evidence="1" id="KW-0547">Nucleotide-binding</keyword>
<dbReference type="PANTHER" id="PTHR21621:SF2">
    <property type="entry name" value="COENZYME GAMMA-F420-2:ALPHA-L-GLUTAMATE LIGASE"/>
    <property type="match status" value="1"/>
</dbReference>
<dbReference type="GO" id="GO:0043774">
    <property type="term" value="F:coenzyme F420-2 alpha-glutamyl ligase activity"/>
    <property type="evidence" value="ECO:0007669"/>
    <property type="project" value="TreeGrafter"/>
</dbReference>
<dbReference type="SUPFAM" id="SSF56059">
    <property type="entry name" value="Glutathione synthetase ATP-binding domain-like"/>
    <property type="match status" value="1"/>
</dbReference>
<reference evidence="3 4" key="1">
    <citation type="submission" date="2019-04" db="EMBL/GenBank/DDBJ databases">
        <title>Genome sequence of Bacillus hwajinpoensis strain Y2.</title>
        <authorList>
            <person name="Fair J.L."/>
            <person name="Maclea K.S."/>
        </authorList>
    </citation>
    <scope>NUCLEOTIDE SEQUENCE [LARGE SCALE GENOMIC DNA]</scope>
    <source>
        <strain evidence="3 4">Y2</strain>
    </source>
</reference>
<dbReference type="Pfam" id="PF14395">
    <property type="entry name" value="COOH-NH2_lig"/>
    <property type="match status" value="1"/>
</dbReference>
<dbReference type="InterPro" id="IPR026838">
    <property type="entry name" value="YheC/D"/>
</dbReference>
<dbReference type="PANTHER" id="PTHR21621">
    <property type="entry name" value="RIBOSOMAL PROTEIN S6 MODIFICATION PROTEIN"/>
    <property type="match status" value="1"/>
</dbReference>
<accession>A0A4U1MJN1</accession>
<dbReference type="InterPro" id="IPR025681">
    <property type="entry name" value="COOH-NH2_lig"/>
</dbReference>
<organism evidence="3 4">
    <name type="scientific">Guptibacillus hwajinpoensis</name>
    <dbReference type="NCBI Taxonomy" id="208199"/>
    <lineage>
        <taxon>Bacteria</taxon>
        <taxon>Bacillati</taxon>
        <taxon>Bacillota</taxon>
        <taxon>Bacilli</taxon>
        <taxon>Bacillales</taxon>
        <taxon>Guptibacillaceae</taxon>
        <taxon>Guptibacillus</taxon>
    </lineage>
</organism>
<dbReference type="EMBL" id="SWFM01000002">
    <property type="protein sequence ID" value="TKD70931.1"/>
    <property type="molecule type" value="Genomic_DNA"/>
</dbReference>
<dbReference type="GO" id="GO:0046872">
    <property type="term" value="F:metal ion binding"/>
    <property type="evidence" value="ECO:0007669"/>
    <property type="project" value="InterPro"/>
</dbReference>
<dbReference type="Pfam" id="PF14398">
    <property type="entry name" value="ATPgrasp_YheCD"/>
    <property type="match status" value="1"/>
</dbReference>
<dbReference type="GO" id="GO:0005737">
    <property type="term" value="C:cytoplasm"/>
    <property type="evidence" value="ECO:0007669"/>
    <property type="project" value="TreeGrafter"/>
</dbReference>
<feature type="domain" description="ATP-grasp" evidence="2">
    <location>
        <begin position="630"/>
        <end position="864"/>
    </location>
</feature>
<dbReference type="InterPro" id="IPR011761">
    <property type="entry name" value="ATP-grasp"/>
</dbReference>
<evidence type="ECO:0000256" key="1">
    <source>
        <dbReference type="PROSITE-ProRule" id="PRU00409"/>
    </source>
</evidence>
<dbReference type="OrthoDB" id="2078085at2"/>
<gene>
    <name evidence="3" type="ORF">FBF83_10010</name>
</gene>
<evidence type="ECO:0000313" key="4">
    <source>
        <dbReference type="Proteomes" id="UP000310541"/>
    </source>
</evidence>
<evidence type="ECO:0000259" key="2">
    <source>
        <dbReference type="PROSITE" id="PS50975"/>
    </source>
</evidence>
<dbReference type="PROSITE" id="PS50975">
    <property type="entry name" value="ATP_GRASP"/>
    <property type="match status" value="1"/>
</dbReference>
<dbReference type="RefSeq" id="WP_136947005.1">
    <property type="nucleotide sequence ID" value="NZ_SWFM01000002.1"/>
</dbReference>
<evidence type="ECO:0000313" key="3">
    <source>
        <dbReference type="EMBL" id="TKD70931.1"/>
    </source>
</evidence>
<sequence length="868" mass="99288">MDLLREQFSIISDKELMLQTLALNNIRSVELVDPKTCAYPIVGRKYGHYQGKDISIIHTQSEAIEEGYDFFTKLCIVEKEYLFHIQSLTVEKVYAIEEDKVIYSELPIRTQPYGWKSKVVELNTIPEEWIKTATRALYVVGLPQGIVKIGVLPNESHIVLDINESKNLKLDPVTKAVSPFTIGADIEFMLSCDNELLPASTFFPIQGSVGCDERQIEKDSGQYALAELRPVEAETPHEVFQNMKTLIQKASELVPYENVAFRAGSMPFVGYQCGGHLHFGIPCSVSLLKALDQYLAIPIAMIENSRTAKKRRRTNHGGLGRYRVKPYGMEYLSLSSWVIEPTLSLSILCLAKLVGNHHHELKDDFVFHPVIQRAYYNGNYPVLKQLWPHIKKTIQNTSTYAQYENELISLFEAIDSGFPIEEKCDFRTNWGLEKTTKRYEQDAIIQIPKKLRMKYHLKEGDATHVRAGINLVPATIKPYPFAFQNSDKVHLSKALRDQLSLPEGWCPTIFSSDDVVTLGPIIGILANRPFDRQTTYFQHLFHLAKEKQMLVYAFEPVDIDWGQMTIKGTSIDGEGVFPFPAVIYDRYLRIRDRSQDITDVRFKFQFTYKIPFINSPSLFNLTGDKWKTHQLLSSHYGNHLPETKSLKTPDDLVDMLNKHGEVFVKPVSGSLSMGVNRILRKPTNIIMTELQQNTRYDFTTIEELLEYMAPHIKQTNYVVQEGIRRKQYNGKNIEIRVYMQKGIKNRWLRTGMVARLSNDDVLTEESEINLRVSKVLHHVYPDSTERKSISKQLGKLAGRIVETVQDEVGTFGEIAVDLCIDQYDSIKLLEINAKPDNLFSQIRAYKLRNLAGHRLLNYASILAGYDGL</sequence>
<dbReference type="GO" id="GO:0005524">
    <property type="term" value="F:ATP binding"/>
    <property type="evidence" value="ECO:0007669"/>
    <property type="project" value="UniProtKB-UniRule"/>
</dbReference>
<dbReference type="AlphaFoldDB" id="A0A4U1MJN1"/>
<name>A0A4U1MJN1_9BACL</name>
<proteinExistence type="predicted"/>
<dbReference type="Proteomes" id="UP000310541">
    <property type="component" value="Unassembled WGS sequence"/>
</dbReference>
<keyword evidence="1" id="KW-0067">ATP-binding</keyword>